<feature type="domain" description="EGF-like" evidence="15">
    <location>
        <begin position="618"/>
        <end position="656"/>
    </location>
</feature>
<evidence type="ECO:0000313" key="18">
    <source>
        <dbReference type="Proteomes" id="UP000825002"/>
    </source>
</evidence>
<keyword evidence="18" id="KW-1185">Reference proteome</keyword>
<keyword evidence="7 13" id="KW-1133">Transmembrane helix</keyword>
<feature type="region of interest" description="Disordered" evidence="14">
    <location>
        <begin position="826"/>
        <end position="848"/>
    </location>
</feature>
<gene>
    <name evidence="17" type="primary">DLL1</name>
    <name evidence="17" type="ORF">GZH46_01851</name>
</gene>
<evidence type="ECO:0000313" key="17">
    <source>
        <dbReference type="EMBL" id="KAG9509623.1"/>
    </source>
</evidence>
<feature type="disulfide bond" evidence="12">
    <location>
        <begin position="400"/>
        <end position="412"/>
    </location>
</feature>
<evidence type="ECO:0000256" key="12">
    <source>
        <dbReference type="PROSITE-ProRule" id="PRU00377"/>
    </source>
</evidence>
<feature type="compositionally biased region" description="Low complexity" evidence="14">
    <location>
        <begin position="981"/>
        <end position="993"/>
    </location>
</feature>
<evidence type="ECO:0000256" key="11">
    <source>
        <dbReference type="PROSITE-ProRule" id="PRU00076"/>
    </source>
</evidence>
<keyword evidence="6" id="KW-0221">Differentiation</keyword>
<evidence type="ECO:0000256" key="13">
    <source>
        <dbReference type="RuleBase" id="RU280815"/>
    </source>
</evidence>
<feature type="non-terminal residue" evidence="17">
    <location>
        <position position="1"/>
    </location>
</feature>
<feature type="compositionally biased region" description="Basic and acidic residues" evidence="14">
    <location>
        <begin position="1"/>
        <end position="11"/>
    </location>
</feature>
<feature type="domain" description="EGF-like" evidence="15">
    <location>
        <begin position="496"/>
        <end position="538"/>
    </location>
</feature>
<dbReference type="InterPro" id="IPR011651">
    <property type="entry name" value="Notch_ligand_N"/>
</dbReference>
<keyword evidence="2 13" id="KW-0217">Developmental protein</keyword>
<evidence type="ECO:0000259" key="15">
    <source>
        <dbReference type="PROSITE" id="PS50026"/>
    </source>
</evidence>
<evidence type="ECO:0000256" key="7">
    <source>
        <dbReference type="ARBA" id="ARBA00022989"/>
    </source>
</evidence>
<keyword evidence="4 13" id="KW-0812">Transmembrane</keyword>
<feature type="region of interest" description="Disordered" evidence="14">
    <location>
        <begin position="966"/>
        <end position="993"/>
    </location>
</feature>
<feature type="disulfide bond" evidence="11">
    <location>
        <begin position="627"/>
        <end position="644"/>
    </location>
</feature>
<comment type="subcellular location">
    <subcellularLocation>
        <location evidence="1 13">Membrane</location>
        <topology evidence="1 13">Single-pass type I membrane protein</topology>
    </subcellularLocation>
</comment>
<dbReference type="SMART" id="SM00179">
    <property type="entry name" value="EGF_CA"/>
    <property type="match status" value="1"/>
</dbReference>
<accession>A0ABQ7S8E4</accession>
<feature type="compositionally biased region" description="Polar residues" evidence="14">
    <location>
        <begin position="720"/>
        <end position="756"/>
    </location>
</feature>
<protein>
    <recommendedName>
        <fullName evidence="13">Delta-like protein</fullName>
    </recommendedName>
</protein>
<keyword evidence="8 13" id="KW-0472">Membrane</keyword>
<evidence type="ECO:0000256" key="9">
    <source>
        <dbReference type="ARBA" id="ARBA00023157"/>
    </source>
</evidence>
<dbReference type="CDD" id="cd00054">
    <property type="entry name" value="EGF_CA"/>
    <property type="match status" value="3"/>
</dbReference>
<keyword evidence="5 13" id="KW-0677">Repeat</keyword>
<dbReference type="InterPro" id="IPR001881">
    <property type="entry name" value="EGF-like_Ca-bd_dom"/>
</dbReference>
<dbReference type="PANTHER" id="PTHR24049">
    <property type="entry name" value="CRUMBS FAMILY MEMBER"/>
    <property type="match status" value="1"/>
</dbReference>
<comment type="caution">
    <text evidence="17">The sequence shown here is derived from an EMBL/GenBank/DDBJ whole genome shotgun (WGS) entry which is preliminary data.</text>
</comment>
<keyword evidence="3 11" id="KW-0245">EGF-like domain</keyword>
<evidence type="ECO:0000259" key="16">
    <source>
        <dbReference type="PROSITE" id="PS51051"/>
    </source>
</evidence>
<organism evidence="17 18">
    <name type="scientific">Fragariocoptes setiger</name>
    <dbReference type="NCBI Taxonomy" id="1670756"/>
    <lineage>
        <taxon>Eukaryota</taxon>
        <taxon>Metazoa</taxon>
        <taxon>Ecdysozoa</taxon>
        <taxon>Arthropoda</taxon>
        <taxon>Chelicerata</taxon>
        <taxon>Arachnida</taxon>
        <taxon>Acari</taxon>
        <taxon>Acariformes</taxon>
        <taxon>Trombidiformes</taxon>
        <taxon>Prostigmata</taxon>
        <taxon>Eupodina</taxon>
        <taxon>Eriophyoidea</taxon>
        <taxon>Phytoptidae</taxon>
        <taxon>Fragariocoptes</taxon>
    </lineage>
</organism>
<feature type="region of interest" description="Disordered" evidence="14">
    <location>
        <begin position="686"/>
        <end position="761"/>
    </location>
</feature>
<dbReference type="InterPro" id="IPR051022">
    <property type="entry name" value="Notch_Cell-Fate_Det"/>
</dbReference>
<sequence>HDEARRDKSEASEIGQVNGNDDDNENDHDIESAAASCDTHRAYIDWRMIGTLDARRASFVKNVPRVEKVGSSERGPTHTHSLRYGEPRLELELGLAILEQQRMQANTLQGNKEQRQIYSTTVAQASGVFEVNLVSLLDNFGRDVRGDCCPWKDTPIRTLSAANQHRYYPSSSYAAVPSPSETDSDGNFTNVYDALDSLDASASDSYSLSQNNNNNNRPPQQPIPHHLLPSCNDKCVLMIRICVKYYQTNIDPSQCTFGEIRGQVVHLSAPTYNGRHVARQSSNSNNNINKIIAFNQPIQFPFNFSWPGSFSLIIDAWREWPATGQSQQVVHQYQQVVHQQQQQHQQVRTSDVIQHSMHGWLTVKHDWTNNVHRTDSAALTYAYRVTCQANYYGEQCATLCRPRDDAYGHYTCSAAGSIVCLAGWHGDYCLEATCLPGCHKSQGNCSRPGECNCRYGWQGALCDQCARYPGCVHGTCRRPHECVCEEGWGGLLCNEDLNYCTNHKPCKNGAICTNTFDSNGTGSYTCACPFGFVGRNCERRVRSKCHDGASPCLNGGECFELENKEMHCTCPVSFSGRHCEISSSSTNAAPNNNDQLINNDIVSTLANVSTNNRTRSVPLSYCMPNPCRNGGTCYESMESSDYRCECTTPWGGKRCDIPAGMIGAPTTTADNPAFILNLRPQPGIFVSIQQQPPNSNSNNNQDSHGVSNNADSNAKSNSKLSTSNGRQSSDQHSPSTRKGVSTQLRHTPVAQKSTEPSGAGFDNTLTTLSLIILLGAMLLLLCKRHSIVERLSGRPCDEDEARLQNHQNLNKTSHLVHGHDQIARGRGHPGSTHDVNGMNGAGPVDSRYATRRDPYDDVYGCESDISDDSSMQLYSSHRRLAPGIARAQQQQQQHNSIYGEHMAKNRSYSIAALNQPQSIYEQGPQNACSVATISATMADYGYAGAVAPTSYGYAMNAGPYGYVAPRINTNNDRSKNSKNTQGSQKKQQHQQQEIYQASRSLYGHHTLYQAPPIYATHMAPVQYVQQVPIEYHHAPPSHYHVTYAPAYAPAQLVQAGPSMQSQQVPTASHPACPPPPYPGPATTSTNDTCQEPVDVDQPGTPESNLVD</sequence>
<dbReference type="SMART" id="SM00181">
    <property type="entry name" value="EGF"/>
    <property type="match status" value="5"/>
</dbReference>
<feature type="domain" description="DSL" evidence="16">
    <location>
        <begin position="385"/>
        <end position="429"/>
    </location>
</feature>
<feature type="domain" description="EGF-like" evidence="15">
    <location>
        <begin position="541"/>
        <end position="580"/>
    </location>
</feature>
<dbReference type="Gene3D" id="2.10.25.10">
    <property type="entry name" value="Laminin"/>
    <property type="match status" value="4"/>
</dbReference>
<evidence type="ECO:0000256" key="10">
    <source>
        <dbReference type="ARBA" id="ARBA00023180"/>
    </source>
</evidence>
<keyword evidence="13" id="KW-0732">Signal</keyword>
<feature type="non-terminal residue" evidence="17">
    <location>
        <position position="1107"/>
    </location>
</feature>
<evidence type="ECO:0000256" key="2">
    <source>
        <dbReference type="ARBA" id="ARBA00022473"/>
    </source>
</evidence>
<dbReference type="Proteomes" id="UP000825002">
    <property type="component" value="Unassembled WGS sequence"/>
</dbReference>
<keyword evidence="10" id="KW-0325">Glycoprotein</keyword>
<dbReference type="SMART" id="SM00051">
    <property type="entry name" value="DSL"/>
    <property type="match status" value="1"/>
</dbReference>
<evidence type="ECO:0000256" key="1">
    <source>
        <dbReference type="ARBA" id="ARBA00004479"/>
    </source>
</evidence>
<evidence type="ECO:0000256" key="8">
    <source>
        <dbReference type="ARBA" id="ARBA00023136"/>
    </source>
</evidence>
<dbReference type="Pfam" id="PF01414">
    <property type="entry name" value="DSL"/>
    <property type="match status" value="1"/>
</dbReference>
<comment type="caution">
    <text evidence="11">Lacks conserved residue(s) required for the propagation of feature annotation.</text>
</comment>
<proteinExistence type="predicted"/>
<dbReference type="PROSITE" id="PS51051">
    <property type="entry name" value="DSL"/>
    <property type="match status" value="1"/>
</dbReference>
<dbReference type="EMBL" id="JAIFTH010000396">
    <property type="protein sequence ID" value="KAG9509623.1"/>
    <property type="molecule type" value="Genomic_DNA"/>
</dbReference>
<dbReference type="Gene3D" id="2.10.25.140">
    <property type="match status" value="1"/>
</dbReference>
<feature type="region of interest" description="Disordered" evidence="14">
    <location>
        <begin position="1055"/>
        <end position="1107"/>
    </location>
</feature>
<dbReference type="Gene3D" id="2.60.40.3510">
    <property type="match status" value="1"/>
</dbReference>
<dbReference type="InterPro" id="IPR001774">
    <property type="entry name" value="DSL"/>
</dbReference>
<evidence type="ECO:0000256" key="4">
    <source>
        <dbReference type="ARBA" id="ARBA00022692"/>
    </source>
</evidence>
<evidence type="ECO:0000256" key="3">
    <source>
        <dbReference type="ARBA" id="ARBA00022536"/>
    </source>
</evidence>
<feature type="disulfide bond" evidence="12">
    <location>
        <begin position="387"/>
        <end position="396"/>
    </location>
</feature>
<dbReference type="PROSITE" id="PS00022">
    <property type="entry name" value="EGF_1"/>
    <property type="match status" value="4"/>
</dbReference>
<feature type="region of interest" description="Disordered" evidence="14">
    <location>
        <begin position="1"/>
        <end position="29"/>
    </location>
</feature>
<feature type="disulfide bond" evidence="12">
    <location>
        <begin position="420"/>
        <end position="429"/>
    </location>
</feature>
<dbReference type="Pfam" id="PF00008">
    <property type="entry name" value="EGF"/>
    <property type="match status" value="2"/>
</dbReference>
<feature type="region of interest" description="Disordered" evidence="14">
    <location>
        <begin position="203"/>
        <end position="224"/>
    </location>
</feature>
<evidence type="ECO:0000256" key="6">
    <source>
        <dbReference type="ARBA" id="ARBA00022782"/>
    </source>
</evidence>
<dbReference type="PROSITE" id="PS01186">
    <property type="entry name" value="EGF_2"/>
    <property type="match status" value="2"/>
</dbReference>
<dbReference type="Pfam" id="PF07657">
    <property type="entry name" value="MNNL"/>
    <property type="match status" value="1"/>
</dbReference>
<dbReference type="Pfam" id="PF21700">
    <property type="entry name" value="EGF_DL_JAG"/>
    <property type="match status" value="1"/>
</dbReference>
<evidence type="ECO:0000256" key="14">
    <source>
        <dbReference type="SAM" id="MobiDB-lite"/>
    </source>
</evidence>
<dbReference type="InterPro" id="IPR000742">
    <property type="entry name" value="EGF"/>
</dbReference>
<name>A0ABQ7S8E4_9ACAR</name>
<feature type="disulfide bond" evidence="11">
    <location>
        <begin position="646"/>
        <end position="655"/>
    </location>
</feature>
<feature type="disulfide bond" evidence="11">
    <location>
        <begin position="528"/>
        <end position="537"/>
    </location>
</feature>
<evidence type="ECO:0000256" key="5">
    <source>
        <dbReference type="ARBA" id="ARBA00022737"/>
    </source>
</evidence>
<keyword evidence="9 11" id="KW-1015">Disulfide bond</keyword>
<feature type="disulfide bond" evidence="11">
    <location>
        <begin position="570"/>
        <end position="579"/>
    </location>
</feature>
<dbReference type="SUPFAM" id="SSF57196">
    <property type="entry name" value="EGF/Laminin"/>
    <property type="match status" value="3"/>
</dbReference>
<comment type="function">
    <text evidence="13">Putative Notch ligand involved in the mediation of Notch signaling.</text>
</comment>
<reference evidence="17 18" key="1">
    <citation type="submission" date="2020-10" db="EMBL/GenBank/DDBJ databases">
        <authorList>
            <person name="Klimov P.B."/>
            <person name="Dyachkov S.M."/>
            <person name="Chetverikov P.E."/>
        </authorList>
    </citation>
    <scope>NUCLEOTIDE SEQUENCE [LARGE SCALE GENOMIC DNA]</scope>
    <source>
        <strain evidence="17">BMOC 18-1129-001#AD2665</strain>
        <tissue evidence="17">Entire mites</tissue>
    </source>
</reference>
<feature type="compositionally biased region" description="Low complexity" evidence="14">
    <location>
        <begin position="689"/>
        <end position="719"/>
    </location>
</feature>
<dbReference type="PROSITE" id="PS50026">
    <property type="entry name" value="EGF_3"/>
    <property type="match status" value="3"/>
</dbReference>